<evidence type="ECO:0000313" key="3">
    <source>
        <dbReference type="EMBL" id="APZ43395.1"/>
    </source>
</evidence>
<proteinExistence type="predicted"/>
<feature type="transmembrane region" description="Helical" evidence="1">
    <location>
        <begin position="41"/>
        <end position="58"/>
    </location>
</feature>
<feature type="domain" description="PelD GGDEF" evidence="2">
    <location>
        <begin position="313"/>
        <end position="434"/>
    </location>
</feature>
<dbReference type="Gene3D" id="3.30.450.40">
    <property type="match status" value="1"/>
</dbReference>
<keyword evidence="4" id="KW-1185">Reference proteome</keyword>
<dbReference type="InterPro" id="IPR038367">
    <property type="entry name" value="PelD_GGDEF_sf"/>
</dbReference>
<reference evidence="3 4" key="1">
    <citation type="submission" date="2017-01" db="EMBL/GenBank/DDBJ databases">
        <title>Draft sequence of Acidihalobacter ferrooxidans strain DSM 14175 (strain V8).</title>
        <authorList>
            <person name="Khaleque H.N."/>
            <person name="Ramsay J.P."/>
            <person name="Murphy R.J.T."/>
            <person name="Kaksonen A.H."/>
            <person name="Boxall N.J."/>
            <person name="Watkin E.L.J."/>
        </authorList>
    </citation>
    <scope>NUCLEOTIDE SEQUENCE [LARGE SCALE GENOMIC DNA]</scope>
    <source>
        <strain evidence="3 4">V8</strain>
    </source>
</reference>
<dbReference type="InterPro" id="IPR031583">
    <property type="entry name" value="PelD_GGDEF"/>
</dbReference>
<dbReference type="OrthoDB" id="5442761at2"/>
<dbReference type="KEGG" id="afy:BW247_10080"/>
<evidence type="ECO:0000313" key="4">
    <source>
        <dbReference type="Proteomes" id="UP000243807"/>
    </source>
</evidence>
<dbReference type="EMBL" id="CP019434">
    <property type="protein sequence ID" value="APZ43395.1"/>
    <property type="molecule type" value="Genomic_DNA"/>
</dbReference>
<name>A0A1P8UHR9_9GAMM</name>
<dbReference type="STRING" id="1765967.BW247_10080"/>
<feature type="transmembrane region" description="Helical" evidence="1">
    <location>
        <begin position="12"/>
        <end position="35"/>
    </location>
</feature>
<keyword evidence="1" id="KW-1133">Transmembrane helix</keyword>
<keyword evidence="1" id="KW-0812">Transmembrane</keyword>
<dbReference type="InterPro" id="IPR029016">
    <property type="entry name" value="GAF-like_dom_sf"/>
</dbReference>
<organism evidence="3 4">
    <name type="scientific">Acidihalobacter ferrooxydans</name>
    <dbReference type="NCBI Taxonomy" id="1765967"/>
    <lineage>
        <taxon>Bacteria</taxon>
        <taxon>Pseudomonadati</taxon>
        <taxon>Pseudomonadota</taxon>
        <taxon>Gammaproteobacteria</taxon>
        <taxon>Chromatiales</taxon>
        <taxon>Ectothiorhodospiraceae</taxon>
        <taxon>Acidihalobacter</taxon>
    </lineage>
</organism>
<protein>
    <recommendedName>
        <fullName evidence="2">PelD GGDEF domain-containing protein</fullName>
    </recommendedName>
</protein>
<dbReference type="Pfam" id="PF16963">
    <property type="entry name" value="PelD_GGDEF"/>
    <property type="match status" value="1"/>
</dbReference>
<keyword evidence="1" id="KW-0472">Membrane</keyword>
<sequence length="449" mass="49057">MADSHLDHASTRLSLLAWAEIALLAPAGLGLAIFLDHQAPFTAGGFPWLWLIPLLLGLRHGLAAAALSSLLLIAGGVAAHTLAISAAAPPLLQIVGGLIAVLSAGQYGTNWRARLEANQRRTEYAEERLEALSRAYFITRISHDRLEEALITQPMTLRGALEQLRPVAERAAQGLDESTATDLLQLLAQYCRFETAGVHLARNDRFDPQPLAALGPQAPLVSDDPLVGLAREGRQVAFYSVDQLIEFNREITYRAVFPLLDCTLRPWGLIVVRDLPLLAVNEENFATANAIVQYVAEETRVVTESADLLQQFPCCPPHFAHELIRLQTLQTRAKVRSTLIAVHLPPTSNDENGLSAEAIYHGMRRSLDVYWLAPFAADDPGLLVLLPLAGPASARGYLDRLDAWLKEHGQTQGLALPNLWIEQILLDGRPAGKLLEMTHIPCAPITSHP</sequence>
<evidence type="ECO:0000256" key="1">
    <source>
        <dbReference type="SAM" id="Phobius"/>
    </source>
</evidence>
<dbReference type="AlphaFoldDB" id="A0A1P8UHR9"/>
<accession>A0A1P8UHR9</accession>
<feature type="transmembrane region" description="Helical" evidence="1">
    <location>
        <begin position="65"/>
        <end position="85"/>
    </location>
</feature>
<gene>
    <name evidence="3" type="ORF">BW247_10080</name>
</gene>
<dbReference type="RefSeq" id="WP_076837036.1">
    <property type="nucleotide sequence ID" value="NZ_CP019434.1"/>
</dbReference>
<dbReference type="Proteomes" id="UP000243807">
    <property type="component" value="Chromosome"/>
</dbReference>
<dbReference type="Gene3D" id="3.30.70.2880">
    <property type="match status" value="1"/>
</dbReference>
<evidence type="ECO:0000259" key="2">
    <source>
        <dbReference type="Pfam" id="PF16963"/>
    </source>
</evidence>